<keyword evidence="11" id="KW-1185">Reference proteome</keyword>
<keyword evidence="7" id="KW-0675">Receptor</keyword>
<keyword evidence="4" id="KW-1133">Transmembrane helix</keyword>
<feature type="disulfide bond" evidence="9">
    <location>
        <begin position="292"/>
        <end position="304"/>
    </location>
</feature>
<name>A0ABD0YVI4_9HEMI</name>
<dbReference type="InterPro" id="IPR036383">
    <property type="entry name" value="TSP1_rpt_sf"/>
</dbReference>
<organism evidence="10 11">
    <name type="scientific">Ranatra chinensis</name>
    <dbReference type="NCBI Taxonomy" id="642074"/>
    <lineage>
        <taxon>Eukaryota</taxon>
        <taxon>Metazoa</taxon>
        <taxon>Ecdysozoa</taxon>
        <taxon>Arthropoda</taxon>
        <taxon>Hexapoda</taxon>
        <taxon>Insecta</taxon>
        <taxon>Pterygota</taxon>
        <taxon>Neoptera</taxon>
        <taxon>Paraneoptera</taxon>
        <taxon>Hemiptera</taxon>
        <taxon>Heteroptera</taxon>
        <taxon>Panheteroptera</taxon>
        <taxon>Nepomorpha</taxon>
        <taxon>Nepidae</taxon>
        <taxon>Ranatrinae</taxon>
        <taxon>Ranatra</taxon>
    </lineage>
</organism>
<evidence type="ECO:0000256" key="4">
    <source>
        <dbReference type="ARBA" id="ARBA00022989"/>
    </source>
</evidence>
<dbReference type="Gene3D" id="2.20.100.10">
    <property type="entry name" value="Thrombospondin type-1 (TSP1) repeat"/>
    <property type="match status" value="1"/>
</dbReference>
<dbReference type="AlphaFoldDB" id="A0ABD0YVI4"/>
<feature type="disulfide bond" evidence="9">
    <location>
        <begin position="349"/>
        <end position="364"/>
    </location>
</feature>
<gene>
    <name evidence="10" type="ORF">AAG570_002296</name>
</gene>
<evidence type="ECO:0000256" key="7">
    <source>
        <dbReference type="ARBA" id="ARBA00023170"/>
    </source>
</evidence>
<dbReference type="Gene3D" id="4.10.400.10">
    <property type="entry name" value="Low-density Lipoprotein Receptor"/>
    <property type="match status" value="3"/>
</dbReference>
<keyword evidence="6 9" id="KW-1015">Disulfide bond</keyword>
<comment type="subcellular location">
    <subcellularLocation>
        <location evidence="1">Membrane</location>
        <topology evidence="1">Single-pass membrane protein</topology>
    </subcellularLocation>
</comment>
<reference evidence="10 11" key="1">
    <citation type="submission" date="2024-07" db="EMBL/GenBank/DDBJ databases">
        <title>Chromosome-level genome assembly of the water stick insect Ranatra chinensis (Heteroptera: Nepidae).</title>
        <authorList>
            <person name="Liu X."/>
        </authorList>
    </citation>
    <scope>NUCLEOTIDE SEQUENCE [LARGE SCALE GENOMIC DNA]</scope>
    <source>
        <strain evidence="10">Cailab_2021Rc</strain>
        <tissue evidence="10">Muscle</tissue>
    </source>
</reference>
<sequence length="420" mass="46798">MSELFKGAAVISLGQREKPSPRPWRRPTPKTVPLDDGGDLVVHCWLLLRAADPLTISKVGLAFLGGLGHRHNSLWLGPYTIHVQSISFQASPEEVTWSQWSGWSECSPRQDPVNELQYVRKRTRFCIRLATAAPAESRDPCLNLQSQVQDVEDTETKTCVPQLDHVQNETTPHPTTSTSPAPVQYQQVEVAPSTYPPLDGASSFPLTATTPPPMTPLQDNTTQQGDWERRPCSECFTGEVCVALEGESTPPTCRTPIDTTDPTGCGGHCKINTELCHRMGNNAYRCVDNSKCPSNEWQCGNKLCIPLIRRCDGHFNCYDQTDEYDCECDLELNFQCGNNLSCLPKHMECNGIVDCWDGSDEVNCTIACLGSSQFTCNDSQCIPIEHFCDVYPDCNDKSDEPFGCRGPCKNHEWQCRYILI</sequence>
<dbReference type="InterPro" id="IPR002172">
    <property type="entry name" value="LDrepeatLR_classA_rpt"/>
</dbReference>
<feature type="disulfide bond" evidence="9">
    <location>
        <begin position="299"/>
        <end position="317"/>
    </location>
</feature>
<dbReference type="Pfam" id="PF00057">
    <property type="entry name" value="Ldl_recept_a"/>
    <property type="match status" value="3"/>
</dbReference>
<evidence type="ECO:0000313" key="11">
    <source>
        <dbReference type="Proteomes" id="UP001558652"/>
    </source>
</evidence>
<feature type="disulfide bond" evidence="9">
    <location>
        <begin position="311"/>
        <end position="326"/>
    </location>
</feature>
<evidence type="ECO:0000256" key="5">
    <source>
        <dbReference type="ARBA" id="ARBA00023136"/>
    </source>
</evidence>
<feature type="disulfide bond" evidence="9">
    <location>
        <begin position="376"/>
        <end position="394"/>
    </location>
</feature>
<dbReference type="EMBL" id="JBFDAA010000012">
    <property type="protein sequence ID" value="KAL1123209.1"/>
    <property type="molecule type" value="Genomic_DNA"/>
</dbReference>
<keyword evidence="3" id="KW-0677">Repeat</keyword>
<accession>A0ABD0YVI4</accession>
<keyword evidence="5" id="KW-0472">Membrane</keyword>
<keyword evidence="8" id="KW-0325">Glycoprotein</keyword>
<keyword evidence="2" id="KW-0812">Transmembrane</keyword>
<dbReference type="PROSITE" id="PS50068">
    <property type="entry name" value="LDLRA_2"/>
    <property type="match status" value="3"/>
</dbReference>
<dbReference type="PANTHER" id="PTHR22722:SF5">
    <property type="entry name" value="LOW-DENSITY LIPOPROTEIN RECEPTOR-RELATED PROTEIN 1B"/>
    <property type="match status" value="1"/>
</dbReference>
<comment type="caution">
    <text evidence="10">The sequence shown here is derived from an EMBL/GenBank/DDBJ whole genome shotgun (WGS) entry which is preliminary data.</text>
</comment>
<evidence type="ECO:0000256" key="2">
    <source>
        <dbReference type="ARBA" id="ARBA00022692"/>
    </source>
</evidence>
<dbReference type="PANTHER" id="PTHR22722">
    <property type="entry name" value="LOW-DENSITY LIPOPROTEIN RECEPTOR-RELATED PROTEIN 2-RELATED"/>
    <property type="match status" value="1"/>
</dbReference>
<dbReference type="CDD" id="cd00112">
    <property type="entry name" value="LDLa"/>
    <property type="match status" value="3"/>
</dbReference>
<dbReference type="InterPro" id="IPR023415">
    <property type="entry name" value="LDLR_class-A_CS"/>
</dbReference>
<dbReference type="Proteomes" id="UP001558652">
    <property type="component" value="Unassembled WGS sequence"/>
</dbReference>
<dbReference type="SUPFAM" id="SSF57424">
    <property type="entry name" value="LDL receptor-like module"/>
    <property type="match status" value="3"/>
</dbReference>
<evidence type="ECO:0000256" key="8">
    <source>
        <dbReference type="ARBA" id="ARBA00023180"/>
    </source>
</evidence>
<proteinExistence type="predicted"/>
<dbReference type="SMART" id="SM00192">
    <property type="entry name" value="LDLa"/>
    <property type="match status" value="3"/>
</dbReference>
<dbReference type="PROSITE" id="PS01209">
    <property type="entry name" value="LDLRA_1"/>
    <property type="match status" value="2"/>
</dbReference>
<evidence type="ECO:0000256" key="3">
    <source>
        <dbReference type="ARBA" id="ARBA00022737"/>
    </source>
</evidence>
<dbReference type="InterPro" id="IPR036055">
    <property type="entry name" value="LDL_receptor-like_sf"/>
</dbReference>
<evidence type="ECO:0000256" key="9">
    <source>
        <dbReference type="PROSITE-ProRule" id="PRU00124"/>
    </source>
</evidence>
<dbReference type="GO" id="GO:0016020">
    <property type="term" value="C:membrane"/>
    <property type="evidence" value="ECO:0007669"/>
    <property type="project" value="UniProtKB-SubCell"/>
</dbReference>
<dbReference type="PRINTS" id="PR00261">
    <property type="entry name" value="LDLRECEPTOR"/>
</dbReference>
<comment type="caution">
    <text evidence="9">Lacks conserved residue(s) required for the propagation of feature annotation.</text>
</comment>
<evidence type="ECO:0000256" key="1">
    <source>
        <dbReference type="ARBA" id="ARBA00004167"/>
    </source>
</evidence>
<protein>
    <submittedName>
        <fullName evidence="10">Uncharacterized protein</fullName>
    </submittedName>
</protein>
<evidence type="ECO:0000313" key="10">
    <source>
        <dbReference type="EMBL" id="KAL1123209.1"/>
    </source>
</evidence>
<evidence type="ECO:0000256" key="6">
    <source>
        <dbReference type="ARBA" id="ARBA00023157"/>
    </source>
</evidence>
<dbReference type="InterPro" id="IPR051221">
    <property type="entry name" value="LDLR-related"/>
</dbReference>